<comment type="subcellular location">
    <subcellularLocation>
        <location evidence="1">Membrane</location>
        <topology evidence="1">Multi-pass membrane protein</topology>
    </subcellularLocation>
</comment>
<keyword evidence="7" id="KW-1185">Reference proteome</keyword>
<evidence type="ECO:0000313" key="7">
    <source>
        <dbReference type="Proteomes" id="UP000749471"/>
    </source>
</evidence>
<reference evidence="6 7" key="1">
    <citation type="submission" date="2021-06" db="EMBL/GenBank/DDBJ databases">
        <authorList>
            <person name="Sun Q."/>
            <person name="Li D."/>
        </authorList>
    </citation>
    <scope>NUCLEOTIDE SEQUENCE [LARGE SCALE GENOMIC DNA]</scope>
    <source>
        <strain evidence="6 7">MSJ-40</strain>
    </source>
</reference>
<keyword evidence="2 5" id="KW-0812">Transmembrane</keyword>
<organism evidence="6 7">
    <name type="scientific">Tissierella simiarum</name>
    <dbReference type="NCBI Taxonomy" id="2841534"/>
    <lineage>
        <taxon>Bacteria</taxon>
        <taxon>Bacillati</taxon>
        <taxon>Bacillota</taxon>
        <taxon>Tissierellia</taxon>
        <taxon>Tissierellales</taxon>
        <taxon>Tissierellaceae</taxon>
        <taxon>Tissierella</taxon>
    </lineage>
</organism>
<name>A0ABS6E6F0_9FIRM</name>
<dbReference type="Proteomes" id="UP000749471">
    <property type="component" value="Unassembled WGS sequence"/>
</dbReference>
<sequence length="231" mass="25739">MLDIAVILILIIYSISGWRKGLVLSAFGMLQYILSGIAAKYYSPRLSNYILNNTNMINIVKNFIGDRIQNMAQETMAYNGATINKTIFKALNLPSQLEKILMEGNLITRHSVKTMGGLNDIISDALAKTLMDLISFVAVFFAAMIVLSIISRIIDNIVSLPVLNEVNSFGGMIFGSIKGLILIFISLTLLTFLIGLVNNNMILKYLEESTITKYLYNHNPIFIIINSIFNT</sequence>
<dbReference type="InterPro" id="IPR003825">
    <property type="entry name" value="Colicin-V_CvpA"/>
</dbReference>
<proteinExistence type="predicted"/>
<dbReference type="PANTHER" id="PTHR37306:SF1">
    <property type="entry name" value="COLICIN V PRODUCTION PROTEIN"/>
    <property type="match status" value="1"/>
</dbReference>
<evidence type="ECO:0000256" key="3">
    <source>
        <dbReference type="ARBA" id="ARBA00022989"/>
    </source>
</evidence>
<keyword evidence="3 5" id="KW-1133">Transmembrane helix</keyword>
<dbReference type="EMBL" id="JAHLPM010000006">
    <property type="protein sequence ID" value="MBU5438111.1"/>
    <property type="molecule type" value="Genomic_DNA"/>
</dbReference>
<gene>
    <name evidence="6" type="ORF">KQI42_08835</name>
</gene>
<feature type="transmembrane region" description="Helical" evidence="5">
    <location>
        <begin position="133"/>
        <end position="154"/>
    </location>
</feature>
<evidence type="ECO:0000256" key="5">
    <source>
        <dbReference type="SAM" id="Phobius"/>
    </source>
</evidence>
<evidence type="ECO:0000256" key="2">
    <source>
        <dbReference type="ARBA" id="ARBA00022692"/>
    </source>
</evidence>
<evidence type="ECO:0000313" key="6">
    <source>
        <dbReference type="EMBL" id="MBU5438111.1"/>
    </source>
</evidence>
<dbReference type="Pfam" id="PF02674">
    <property type="entry name" value="Colicin_V"/>
    <property type="match status" value="2"/>
</dbReference>
<evidence type="ECO:0000256" key="1">
    <source>
        <dbReference type="ARBA" id="ARBA00004141"/>
    </source>
</evidence>
<keyword evidence="4 5" id="KW-0472">Membrane</keyword>
<dbReference type="PANTHER" id="PTHR37306">
    <property type="entry name" value="COLICIN V PRODUCTION PROTEIN"/>
    <property type="match status" value="1"/>
</dbReference>
<evidence type="ECO:0000256" key="4">
    <source>
        <dbReference type="ARBA" id="ARBA00023136"/>
    </source>
</evidence>
<accession>A0ABS6E6F0</accession>
<protein>
    <submittedName>
        <fullName evidence="6">CvpA family protein</fullName>
    </submittedName>
</protein>
<feature type="transmembrane region" description="Helical" evidence="5">
    <location>
        <begin position="174"/>
        <end position="197"/>
    </location>
</feature>
<comment type="caution">
    <text evidence="6">The sequence shown here is derived from an EMBL/GenBank/DDBJ whole genome shotgun (WGS) entry which is preliminary data.</text>
</comment>
<dbReference type="RefSeq" id="WP_216518929.1">
    <property type="nucleotide sequence ID" value="NZ_JAHLPM010000006.1"/>
</dbReference>